<feature type="domain" description="Apple" evidence="3">
    <location>
        <begin position="388"/>
        <end position="473"/>
    </location>
</feature>
<feature type="domain" description="Apple" evidence="3">
    <location>
        <begin position="23"/>
        <end position="106"/>
    </location>
</feature>
<evidence type="ECO:0000313" key="5">
    <source>
        <dbReference type="Proteomes" id="UP001497623"/>
    </source>
</evidence>
<dbReference type="InterPro" id="IPR052774">
    <property type="entry name" value="Celegans_DevNeuronal_Protein"/>
</dbReference>
<feature type="chain" id="PRO_5043427422" description="Apple domain-containing protein" evidence="2">
    <location>
        <begin position="22"/>
        <end position="818"/>
    </location>
</feature>
<dbReference type="AlphaFoldDB" id="A0AAV2QJ71"/>
<feature type="compositionally biased region" description="Polar residues" evidence="1">
    <location>
        <begin position="574"/>
        <end position="589"/>
    </location>
</feature>
<evidence type="ECO:0000256" key="2">
    <source>
        <dbReference type="SAM" id="SignalP"/>
    </source>
</evidence>
<feature type="domain" description="Apple" evidence="3">
    <location>
        <begin position="700"/>
        <end position="781"/>
    </location>
</feature>
<dbReference type="CDD" id="cd01099">
    <property type="entry name" value="PAN_AP_HGF"/>
    <property type="match status" value="4"/>
</dbReference>
<dbReference type="SUPFAM" id="SSF57414">
    <property type="entry name" value="Hairpin loop containing domain-like"/>
    <property type="match status" value="7"/>
</dbReference>
<evidence type="ECO:0000259" key="3">
    <source>
        <dbReference type="PROSITE" id="PS50948"/>
    </source>
</evidence>
<accession>A0AAV2QJ71</accession>
<dbReference type="EMBL" id="CAXKWB010007569">
    <property type="protein sequence ID" value="CAL4087761.1"/>
    <property type="molecule type" value="Genomic_DNA"/>
</dbReference>
<feature type="domain" description="Apple" evidence="3">
    <location>
        <begin position="209"/>
        <end position="286"/>
    </location>
</feature>
<evidence type="ECO:0000313" key="4">
    <source>
        <dbReference type="EMBL" id="CAL4087761.1"/>
    </source>
</evidence>
<feature type="domain" description="Apple" evidence="3">
    <location>
        <begin position="480"/>
        <end position="559"/>
    </location>
</feature>
<sequence>MQPDGAVLLLVALLGPSLASAQCFGGTVTFEKTGGMDFNEPQQPLLQQPGAAITNDCNALCKNTPGCQAFTVDYETSTCLSFDRTSVGRRGSVSSKQSSNLFEKVCLTGVNFGDLCGSERLWSFEKVMDSYLEGHDDKIIPNMDSRTTCMKACLTEGNFTCRSAEYDSVRRQCRLSREDRRTKSESFVYFPGSSVDYIENQCARSLPDCRYETRQDVMVISKDDLQFASSQADCESLCDKTRSFTCRAYTFDGNQNRCYLSGDDSVSLNNTRFPSKNGVSSGEKMCTVSQCERDRGTIIYEKVTGVLLRSARETFYDLSSSARGITENCADRCMDDSTDCPAFSVDYRNSRCYKLDRNTQGRSSDLNPSTGRNYFEKTCVRTALPASCRNKKWQFERVPGKELRGNDDRRLTSVQNRRDCIEACLGETGFLCRSAEYNPTSLVCILSRWDRRTFPDDFVDAASEESEYLENQCTGVDTSCDYQITENAYPRYLDTTIDGIISEIQCQTECTNFDRFNCRSFAYYATASQCFLSGDDKVSAGDTDAIENRAGTNFYDRDCNRDAPVTARPPPTQPETNRPIITTNRPQPTSGGGFRPDFGFGLVSDRCRFGRLTYEKITGYELSGVRSYNLFTAPNTGDRGITKECSDRCANDVNCLAFNLDYNRFECYALTETSADDPSALRQAAGAGYFEGVCLRSGGCGLLWSFDRVPNFKLRDQERETLTGLSKAECMERCLTERRFVCRSANYEYARRICRLSDQDRFSKPTSFEAAPNVDYMENQCASRPEGCTYTNDQQDRYLIYTTKTLSAFSDSACQRAL</sequence>
<gene>
    <name evidence="4" type="ORF">MNOR_LOCUS13297</name>
</gene>
<feature type="domain" description="Apple" evidence="3">
    <location>
        <begin position="116"/>
        <end position="202"/>
    </location>
</feature>
<feature type="signal peptide" evidence="2">
    <location>
        <begin position="1"/>
        <end position="21"/>
    </location>
</feature>
<comment type="caution">
    <text evidence="4">The sequence shown here is derived from an EMBL/GenBank/DDBJ whole genome shotgun (WGS) entry which is preliminary data.</text>
</comment>
<dbReference type="PROSITE" id="PS50948">
    <property type="entry name" value="PAN"/>
    <property type="match status" value="8"/>
</dbReference>
<reference evidence="4 5" key="1">
    <citation type="submission" date="2024-05" db="EMBL/GenBank/DDBJ databases">
        <authorList>
            <person name="Wallberg A."/>
        </authorList>
    </citation>
    <scope>NUCLEOTIDE SEQUENCE [LARGE SCALE GENOMIC DNA]</scope>
</reference>
<dbReference type="PANTHER" id="PTHR47327:SF1">
    <property type="entry name" value="RE15579P"/>
    <property type="match status" value="1"/>
</dbReference>
<protein>
    <recommendedName>
        <fullName evidence="3">Apple domain-containing protein</fullName>
    </recommendedName>
</protein>
<proteinExistence type="predicted"/>
<dbReference type="SMART" id="SM00473">
    <property type="entry name" value="PAN_AP"/>
    <property type="match status" value="8"/>
</dbReference>
<dbReference type="GO" id="GO:0009653">
    <property type="term" value="P:anatomical structure morphogenesis"/>
    <property type="evidence" value="ECO:0007669"/>
    <property type="project" value="TreeGrafter"/>
</dbReference>
<feature type="domain" description="Apple" evidence="3">
    <location>
        <begin position="607"/>
        <end position="694"/>
    </location>
</feature>
<feature type="domain" description="Apple" evidence="3">
    <location>
        <begin position="291"/>
        <end position="379"/>
    </location>
</feature>
<dbReference type="Pfam" id="PF00024">
    <property type="entry name" value="PAN_1"/>
    <property type="match status" value="7"/>
</dbReference>
<feature type="region of interest" description="Disordered" evidence="1">
    <location>
        <begin position="554"/>
        <end position="593"/>
    </location>
</feature>
<organism evidence="4 5">
    <name type="scientific">Meganyctiphanes norvegica</name>
    <name type="common">Northern krill</name>
    <name type="synonym">Thysanopoda norvegica</name>
    <dbReference type="NCBI Taxonomy" id="48144"/>
    <lineage>
        <taxon>Eukaryota</taxon>
        <taxon>Metazoa</taxon>
        <taxon>Ecdysozoa</taxon>
        <taxon>Arthropoda</taxon>
        <taxon>Crustacea</taxon>
        <taxon>Multicrustacea</taxon>
        <taxon>Malacostraca</taxon>
        <taxon>Eumalacostraca</taxon>
        <taxon>Eucarida</taxon>
        <taxon>Euphausiacea</taxon>
        <taxon>Euphausiidae</taxon>
        <taxon>Meganyctiphanes</taxon>
    </lineage>
</organism>
<dbReference type="Gene3D" id="3.50.4.10">
    <property type="entry name" value="Hepatocyte Growth Factor"/>
    <property type="match status" value="6"/>
</dbReference>
<name>A0AAV2QJ71_MEGNR</name>
<dbReference type="InterPro" id="IPR003609">
    <property type="entry name" value="Pan_app"/>
</dbReference>
<keyword evidence="2" id="KW-0732">Signal</keyword>
<dbReference type="PANTHER" id="PTHR47327">
    <property type="entry name" value="FI18240P1-RELATED"/>
    <property type="match status" value="1"/>
</dbReference>
<dbReference type="Proteomes" id="UP001497623">
    <property type="component" value="Unassembled WGS sequence"/>
</dbReference>
<keyword evidence="5" id="KW-1185">Reference proteome</keyword>
<evidence type="ECO:0000256" key="1">
    <source>
        <dbReference type="SAM" id="MobiDB-lite"/>
    </source>
</evidence>